<feature type="coiled-coil region" evidence="7">
    <location>
        <begin position="1715"/>
        <end position="1785"/>
    </location>
</feature>
<evidence type="ECO:0000256" key="2">
    <source>
        <dbReference type="ARBA" id="ARBA00022490"/>
    </source>
</evidence>
<keyword evidence="6" id="KW-0206">Cytoskeleton</keyword>
<evidence type="ECO:0000256" key="5">
    <source>
        <dbReference type="ARBA" id="ARBA00023203"/>
    </source>
</evidence>
<feature type="region of interest" description="Disordered" evidence="8">
    <location>
        <begin position="401"/>
        <end position="510"/>
    </location>
</feature>
<dbReference type="InterPro" id="IPR039597">
    <property type="entry name" value="M-RIP_PH"/>
</dbReference>
<feature type="domain" description="PH" evidence="9">
    <location>
        <begin position="303"/>
        <end position="399"/>
    </location>
</feature>
<evidence type="ECO:0000313" key="10">
    <source>
        <dbReference type="EMBL" id="NXN11849.1"/>
    </source>
</evidence>
<proteinExistence type="predicted"/>
<evidence type="ECO:0000256" key="1">
    <source>
        <dbReference type="ARBA" id="ARBA00004245"/>
    </source>
</evidence>
<dbReference type="InterPro" id="IPR011993">
    <property type="entry name" value="PH-like_dom_sf"/>
</dbReference>
<feature type="compositionally biased region" description="Polar residues" evidence="8">
    <location>
        <begin position="167"/>
        <end position="180"/>
    </location>
</feature>
<evidence type="ECO:0000313" key="11">
    <source>
        <dbReference type="Proteomes" id="UP000557230"/>
    </source>
</evidence>
<feature type="coiled-coil region" evidence="7">
    <location>
        <begin position="1823"/>
        <end position="1850"/>
    </location>
</feature>
<comment type="caution">
    <text evidence="10">The sequence shown here is derived from an EMBL/GenBank/DDBJ whole genome shotgun (WGS) entry which is preliminary data.</text>
</comment>
<dbReference type="PANTHER" id="PTHR17271">
    <property type="entry name" value="PLECKSTRIN HOMOLOGY PH DOMAIN-CONTAINING PROTEIN"/>
    <property type="match status" value="1"/>
</dbReference>
<feature type="compositionally biased region" description="Polar residues" evidence="8">
    <location>
        <begin position="1156"/>
        <end position="1174"/>
    </location>
</feature>
<evidence type="ECO:0000256" key="6">
    <source>
        <dbReference type="ARBA" id="ARBA00023212"/>
    </source>
</evidence>
<feature type="coiled-coil region" evidence="7">
    <location>
        <begin position="1885"/>
        <end position="1912"/>
    </location>
</feature>
<keyword evidence="11" id="KW-1185">Reference proteome</keyword>
<feature type="non-terminal residue" evidence="10">
    <location>
        <position position="1"/>
    </location>
</feature>
<evidence type="ECO:0000259" key="9">
    <source>
        <dbReference type="PROSITE" id="PS50003"/>
    </source>
</evidence>
<feature type="region of interest" description="Disordered" evidence="8">
    <location>
        <begin position="1853"/>
        <end position="1883"/>
    </location>
</feature>
<feature type="coiled-coil region" evidence="7">
    <location>
        <begin position="1941"/>
        <end position="2084"/>
    </location>
</feature>
<keyword evidence="5" id="KW-0009">Actin-binding</keyword>
<keyword evidence="3" id="KW-0597">Phosphoprotein</keyword>
<dbReference type="CDD" id="cd13275">
    <property type="entry name" value="PH_M-RIP"/>
    <property type="match status" value="1"/>
</dbReference>
<dbReference type="FunFam" id="2.30.29.30:FF:000133">
    <property type="entry name" value="myosin phosphatase Rho-interacting protein isoform X1"/>
    <property type="match status" value="1"/>
</dbReference>
<feature type="region of interest" description="Disordered" evidence="8">
    <location>
        <begin position="113"/>
        <end position="252"/>
    </location>
</feature>
<feature type="compositionally biased region" description="Basic and acidic residues" evidence="8">
    <location>
        <begin position="224"/>
        <end position="234"/>
    </location>
</feature>
<feature type="coiled-coil region" evidence="7">
    <location>
        <begin position="597"/>
        <end position="624"/>
    </location>
</feature>
<dbReference type="InterPro" id="IPR052223">
    <property type="entry name" value="Actin_Cytoskeleton_Reg"/>
</dbReference>
<dbReference type="InterPro" id="IPR001849">
    <property type="entry name" value="PH_domain"/>
</dbReference>
<feature type="region of interest" description="Disordered" evidence="8">
    <location>
        <begin position="1071"/>
        <end position="1090"/>
    </location>
</feature>
<comment type="subcellular location">
    <subcellularLocation>
        <location evidence="1">Cytoplasm</location>
        <location evidence="1">Cytoskeleton</location>
    </subcellularLocation>
</comment>
<accession>A0A7L1GFG7</accession>
<dbReference type="PANTHER" id="PTHR17271:SF9">
    <property type="entry name" value="MYOSIN PHOSPHATASE RHO-INTERACTING PROTEIN"/>
    <property type="match status" value="1"/>
</dbReference>
<evidence type="ECO:0000256" key="4">
    <source>
        <dbReference type="ARBA" id="ARBA00023054"/>
    </source>
</evidence>
<feature type="compositionally biased region" description="Pro residues" evidence="8">
    <location>
        <begin position="237"/>
        <end position="247"/>
    </location>
</feature>
<evidence type="ECO:0000256" key="3">
    <source>
        <dbReference type="ARBA" id="ARBA00022553"/>
    </source>
</evidence>
<dbReference type="SMART" id="SM00233">
    <property type="entry name" value="PH"/>
    <property type="match status" value="2"/>
</dbReference>
<feature type="region of interest" description="Disordered" evidence="8">
    <location>
        <begin position="2177"/>
        <end position="2224"/>
    </location>
</feature>
<gene>
    <name evidence="10" type="primary">Mprip</name>
    <name evidence="10" type="ORF">INDMAC_R02949</name>
</gene>
<feature type="coiled-coil region" evidence="7">
    <location>
        <begin position="1379"/>
        <end position="1406"/>
    </location>
</feature>
<dbReference type="EMBL" id="VXBD01006611">
    <property type="protein sequence ID" value="NXN11849.1"/>
    <property type="molecule type" value="Genomic_DNA"/>
</dbReference>
<name>A0A7L1GFG7_9PICI</name>
<dbReference type="Pfam" id="PF00169">
    <property type="entry name" value="PH"/>
    <property type="match status" value="2"/>
</dbReference>
<dbReference type="SUPFAM" id="SSF50729">
    <property type="entry name" value="PH domain-like"/>
    <property type="match status" value="2"/>
</dbReference>
<feature type="compositionally biased region" description="Basic and acidic residues" evidence="8">
    <location>
        <begin position="440"/>
        <end position="463"/>
    </location>
</feature>
<evidence type="ECO:0000256" key="8">
    <source>
        <dbReference type="SAM" id="MobiDB-lite"/>
    </source>
</evidence>
<feature type="non-terminal residue" evidence="10">
    <location>
        <position position="2224"/>
    </location>
</feature>
<feature type="compositionally biased region" description="Basic and acidic residues" evidence="8">
    <location>
        <begin position="192"/>
        <end position="216"/>
    </location>
</feature>
<keyword evidence="2" id="KW-0963">Cytoplasm</keyword>
<sequence>QAKPIYGGWLLLAPEGTDFDNPVHRSRKWQRRFFILYEHGLLRYALDEMPTTLPQGTINMNQCTDVVDGESRTGQKFSLCILTPEKEHFIRAENKEIISGWLEMLIVYPRTNKQNQKKKRKVEPPTPQEPGPAKMAVTSSNIPSAEKVPATKSTLWQEEMRGKDQVDGSSSISPAQSPVQGQAGAASSLKDPVLESKEDESSMNGDRIDCGRKTRVESGYFSLEKTKQDSKLEEQQLPPPPSPPSPSTPNNRRSQVIEKFEALDIENAEHMETNAPGGAALCSETRQGRSEKRVFPRKRPDLLNFKKGWLTKQYEDGQWKKHWFVLTDQSLRYYRDSVAEEAADLDGEIDLSTCYDVTEYPVQRNYGFQIHTKEGEFTLSAMTSGIRRNWIQTIMKHVRPTTAPDVTSSLPEEKSKTSSSFETGPKPSEKPDAEQAELDPEQKRSRARERRREGRSKTFDWAEFRPIQQALAQERANAADSSKSGSAAFPRDTGATDADPGELERERARRREERRKRFEMIDAVDGAGSEEALRMEVDRILPVPTDIKPQNVHVEIEQRWHQVETTPLREEKQIPITPLHLAHAEDRDEGLTKQHLTTLLEKELEQKQKEALELLEQNRHLQDQLKVALGREQSAREGYVLQTEVAASPSGAWQRLHKVNQDLQNELEAQCQRQELINQQIQSVKRSYAEAKDVIRHHEAEIQSLQARLSNAAAELSIKEQTLAKLKSDLRSEKEKAKEQLEEWQHGEAALSSQLKASEQKLKTVEALLLEKTQELRDLEMQQALQRDHQKEVQRLQDRIADLSRQLNTSEQTRILMEEKLQKNYEALLESCEREKQVLIQSLKEVEDKANEYENQLQNSEQQMEILQKEKLSAKFEGSELVHQLEEQLMMKEASVQKLAEHIKELEGERDEIRCRFHELMNQVAESDNEVAKLQAKLKMEETNYRNLEQSFEEVSDQFQGVQKVLKEKEEELRHVKEMHLRIVEKKDQDLTEAFVKMVALDNSLEETKVKLKAKEEALKKLAAVGTGPCAEEAEDLGTNLEADESHPSQMGQPLQTQDVLPALTYALKEEEDEVLETSQRPVEEFGSPSKAVEFQDQDLLQKALAKPDVGVTGAKRQRIRFSSIQCQKYIHPDGSEKNWTSSTSSDTSQDRSLSEESMSSETALGYPSSGTSDSETYLSIIHSLETKLYITEEKLKDVTMKLESQHGHNQETLIALHHQWASTESQLREQLQTSLSQVNALISQLEGERQEKFKLIENHVSELGGFQMKNDQALTCLEKCREQLRSLPKSDKENEGDFFLVTLSSMETTLSNAIQALSGAPVPSQYQQSESLIAESPTPEGGFLGEEEHDAREQQAEGFDASQLRWLSERVAFEASLINLIAESLKNASSEISQLLREIQGTAEVVLLEPANVSHTAVDLASVLSKKLFLEGEFWSQVEELRVHLSSREGEAEGKTETGLGFSSCFLSAVADATLIKAELGFVAQKMRESFHQRLKTIEEDLHNTKTALQQHKCMLEEIIKAYRTPDFDRVMHQISEALEIQKDASERTQISWDGSCLQMVQCQELAKAEQLGSLPDRSSEALVSIQEDLAQQLKDKSNVLQEISVALLSLPPEEAVRDCQKLLKISQSLSYHSCMVDLERYSSLLVHDAIVQAQVCYAACKVRLEYEREMKSYKESLQSMDALCQERVKTIAALRDEYEDLLRKQQGEYSEVIAVLERENADLKAKVSQLDSQRRLLEEEEHKHSKSLSELQGRYEEEIRNVIEQLNRTEDALKAERTEGLNQLDAIVRDKQNMERYHLEQMQMLEDKFQAKIKELQVIHGEELQALQQHYTQNLQRLQETLDEYQRQHPEVSPMAGPGGGDAWVAGEEGDTGQGPSGDLDSMHGLRERIQELEAQMNVMRDELENKHLEGNASTLREKYQKDFENLKATCERGFAAMEETHQKKIEDLQRQHQRELEKLRDEKDRLLAEETAATIAAIEAMKNAHREELERELEKSQRSQISSVNADIEALRRQYLEELQSVQRELEVLSEQYSQKCLENAHLAQALEAERQALRQCQRENQELNAHNQELNNRLAAEITRLRTLLTGEGGGEAAGSPLTQGKDAYELEVLLRVKESEIQYLKQEISSLKDELQTALRDKKYASDKYKDIYTELSIVKAKADCDISRLKEQLKAATEAQGEKSPVNTTVSGYDIMKSKSNPDFLKKDRSSVSRQLRNIRSK</sequence>
<dbReference type="GO" id="GO:0015629">
    <property type="term" value="C:actin cytoskeleton"/>
    <property type="evidence" value="ECO:0007669"/>
    <property type="project" value="UniProtKB-ARBA"/>
</dbReference>
<organism evidence="10 11">
    <name type="scientific">Indicator maculatus</name>
    <name type="common">spotted honeyguide</name>
    <dbReference type="NCBI Taxonomy" id="545262"/>
    <lineage>
        <taxon>Eukaryota</taxon>
        <taxon>Metazoa</taxon>
        <taxon>Chordata</taxon>
        <taxon>Craniata</taxon>
        <taxon>Vertebrata</taxon>
        <taxon>Euteleostomi</taxon>
        <taxon>Archelosauria</taxon>
        <taxon>Archosauria</taxon>
        <taxon>Dinosauria</taxon>
        <taxon>Saurischia</taxon>
        <taxon>Theropoda</taxon>
        <taxon>Coelurosauria</taxon>
        <taxon>Aves</taxon>
        <taxon>Neognathae</taxon>
        <taxon>Neoaves</taxon>
        <taxon>Telluraves</taxon>
        <taxon>Coraciimorphae</taxon>
        <taxon>Piciformes</taxon>
        <taxon>Indicatoridae</taxon>
        <taxon>Indicator</taxon>
    </lineage>
</organism>
<keyword evidence="4 7" id="KW-0175">Coiled coil</keyword>
<feature type="region of interest" description="Disordered" evidence="8">
    <location>
        <begin position="1133"/>
        <end position="1174"/>
    </location>
</feature>
<dbReference type="Proteomes" id="UP000557230">
    <property type="component" value="Unassembled WGS sequence"/>
</dbReference>
<evidence type="ECO:0000256" key="7">
    <source>
        <dbReference type="SAM" id="Coils"/>
    </source>
</evidence>
<feature type="domain" description="PH" evidence="9">
    <location>
        <begin position="3"/>
        <end position="110"/>
    </location>
</feature>
<dbReference type="Gene3D" id="2.30.29.30">
    <property type="entry name" value="Pleckstrin-homology domain (PH domain)/Phosphotyrosine-binding domain (PTB)"/>
    <property type="match status" value="2"/>
</dbReference>
<dbReference type="GO" id="GO:0051015">
    <property type="term" value="F:actin filament binding"/>
    <property type="evidence" value="ECO:0007669"/>
    <property type="project" value="TreeGrafter"/>
</dbReference>
<protein>
    <submittedName>
        <fullName evidence="10">MPRIP protein</fullName>
    </submittedName>
</protein>
<feature type="coiled-coil region" evidence="7">
    <location>
        <begin position="660"/>
        <end position="1025"/>
    </location>
</feature>
<reference evidence="10 11" key="1">
    <citation type="submission" date="2019-09" db="EMBL/GenBank/DDBJ databases">
        <title>Bird 10,000 Genomes (B10K) Project - Family phase.</title>
        <authorList>
            <person name="Zhang G."/>
        </authorList>
    </citation>
    <scope>NUCLEOTIDE SEQUENCE [LARGE SCALE GENOMIC DNA]</scope>
    <source>
        <strain evidence="10">B10K-DU-001-78</strain>
        <tissue evidence="10">Muscle</tissue>
    </source>
</reference>
<dbReference type="OrthoDB" id="9942268at2759"/>
<dbReference type="PROSITE" id="PS50003">
    <property type="entry name" value="PH_DOMAIN"/>
    <property type="match status" value="2"/>
</dbReference>